<reference evidence="5 6" key="1">
    <citation type="submission" date="2024-07" db="EMBL/GenBank/DDBJ databases">
        <authorList>
            <person name="Thanompreechachai J."/>
            <person name="Duangmal K."/>
        </authorList>
    </citation>
    <scope>NUCLEOTIDE SEQUENCE [LARGE SCALE GENOMIC DNA]</scope>
    <source>
        <strain evidence="5 6">LSe6-4</strain>
    </source>
</reference>
<keyword evidence="3" id="KW-0520">NAD</keyword>
<dbReference type="PANTHER" id="PTHR43103:SF5">
    <property type="entry name" value="4-EPIMERASE, PUTATIVE (AFU_ORTHOLOGUE AFUA_7G00360)-RELATED"/>
    <property type="match status" value="1"/>
</dbReference>
<name>A0ABV4GYA2_9ACTN</name>
<accession>A0ABV4GYA2</accession>
<evidence type="ECO:0000256" key="2">
    <source>
        <dbReference type="ARBA" id="ARBA00023002"/>
    </source>
</evidence>
<dbReference type="PANTHER" id="PTHR43103">
    <property type="entry name" value="NUCLEOSIDE-DIPHOSPHATE-SUGAR EPIMERASE"/>
    <property type="match status" value="1"/>
</dbReference>
<dbReference type="InterPro" id="IPR001509">
    <property type="entry name" value="Epimerase_deHydtase"/>
</dbReference>
<dbReference type="RefSeq" id="WP_370440526.1">
    <property type="nucleotide sequence ID" value="NZ_JBGFTU010000005.1"/>
</dbReference>
<organism evidence="5 6">
    <name type="scientific">Kineococcus halophytocola</name>
    <dbReference type="NCBI Taxonomy" id="3234027"/>
    <lineage>
        <taxon>Bacteria</taxon>
        <taxon>Bacillati</taxon>
        <taxon>Actinomycetota</taxon>
        <taxon>Actinomycetes</taxon>
        <taxon>Kineosporiales</taxon>
        <taxon>Kineosporiaceae</taxon>
        <taxon>Kineococcus</taxon>
    </lineage>
</organism>
<keyword evidence="6" id="KW-1185">Reference proteome</keyword>
<evidence type="ECO:0000256" key="3">
    <source>
        <dbReference type="ARBA" id="ARBA00023027"/>
    </source>
</evidence>
<dbReference type="Pfam" id="PF01370">
    <property type="entry name" value="Epimerase"/>
    <property type="match status" value="1"/>
</dbReference>
<proteinExistence type="inferred from homology"/>
<comment type="caution">
    <text evidence="5">The sequence shown here is derived from an EMBL/GenBank/DDBJ whole genome shotgun (WGS) entry which is preliminary data.</text>
</comment>
<dbReference type="EMBL" id="JBGFTU010000005">
    <property type="protein sequence ID" value="MEZ0164281.1"/>
    <property type="molecule type" value="Genomic_DNA"/>
</dbReference>
<sequence>MKVLVTGGAGRLGRSVATVLHQAGHHAVSVDRVDHPDPAVDDVRLDLLDEDAVVSAFADLRPDAVVHLAAIAVPFSAPELQILTTNTRLAQVVVDASLRAGARKVLAAGSPTVLGYGAPGGWTPRYLPLDEEHPTAPWNAYALSKQVVEGVVAMHARTAPEAVLGSFRPCFVVSPEEWAGAPTQQGHTIADRLRDPALAAVSLFNYVDARDAGEFVLRWLEVADASISGEAFFVGAADALAVLPTAQAVAGALPSAAGAAAHLPGTSAAFSCAKAERLLGWTPRRSWRGELQGAPDLVGARPGPVLTAGGPA</sequence>
<evidence type="ECO:0000313" key="6">
    <source>
        <dbReference type="Proteomes" id="UP001565927"/>
    </source>
</evidence>
<dbReference type="Proteomes" id="UP001565927">
    <property type="component" value="Unassembled WGS sequence"/>
</dbReference>
<evidence type="ECO:0000313" key="5">
    <source>
        <dbReference type="EMBL" id="MEZ0164281.1"/>
    </source>
</evidence>
<evidence type="ECO:0000256" key="1">
    <source>
        <dbReference type="ARBA" id="ARBA00007637"/>
    </source>
</evidence>
<dbReference type="Gene3D" id="3.40.50.720">
    <property type="entry name" value="NAD(P)-binding Rossmann-like Domain"/>
    <property type="match status" value="1"/>
</dbReference>
<dbReference type="InterPro" id="IPR036291">
    <property type="entry name" value="NAD(P)-bd_dom_sf"/>
</dbReference>
<keyword evidence="2" id="KW-0560">Oxidoreductase</keyword>
<protein>
    <submittedName>
        <fullName evidence="5">NAD-dependent epimerase/dehydratase family protein</fullName>
    </submittedName>
</protein>
<dbReference type="SUPFAM" id="SSF51735">
    <property type="entry name" value="NAD(P)-binding Rossmann-fold domains"/>
    <property type="match status" value="1"/>
</dbReference>
<evidence type="ECO:0000259" key="4">
    <source>
        <dbReference type="Pfam" id="PF01370"/>
    </source>
</evidence>
<gene>
    <name evidence="5" type="ORF">AB2L27_05805</name>
</gene>
<comment type="similarity">
    <text evidence="1">Belongs to the NAD(P)-dependent epimerase/dehydratase family.</text>
</comment>
<feature type="domain" description="NAD-dependent epimerase/dehydratase" evidence="4">
    <location>
        <begin position="3"/>
        <end position="235"/>
    </location>
</feature>